<dbReference type="Proteomes" id="UP000823613">
    <property type="component" value="Unassembled WGS sequence"/>
</dbReference>
<feature type="transmembrane region" description="Helical" evidence="1">
    <location>
        <begin position="5"/>
        <end position="21"/>
    </location>
</feature>
<proteinExistence type="predicted"/>
<dbReference type="AlphaFoldDB" id="A0A9D9DMI9"/>
<keyword evidence="1" id="KW-0472">Membrane</keyword>
<sequence>MHKRLLVYLVIILLTSFLYYFSTNNLLLSLIVGVIGILSLILIENKIFNYYKKAKKTHECIQFMNNFIITLSINKSILSTYEICSKSFSKELKQQDKLLSNLDVETRIHYLSKYFNNSTYEVFIKLLDQYIYNGGEILKISQILLFDARQLEEDIDNQYLLIIKKIFEFGSLWLITFIILVIIKFSLNDYFLKISNLDYFKYGLLGFFGFFYINTIFFVYNAFNLNFVKEVVKENNKKKVTKTKKDKKEKIKNVKIKRKNAFN</sequence>
<comment type="caution">
    <text evidence="2">The sequence shown here is derived from an EMBL/GenBank/DDBJ whole genome shotgun (WGS) entry which is preliminary data.</text>
</comment>
<reference evidence="2" key="2">
    <citation type="journal article" date="2021" name="PeerJ">
        <title>Extensive microbial diversity within the chicken gut microbiome revealed by metagenomics and culture.</title>
        <authorList>
            <person name="Gilroy R."/>
            <person name="Ravi A."/>
            <person name="Getino M."/>
            <person name="Pursley I."/>
            <person name="Horton D.L."/>
            <person name="Alikhan N.F."/>
            <person name="Baker D."/>
            <person name="Gharbi K."/>
            <person name="Hall N."/>
            <person name="Watson M."/>
            <person name="Adriaenssens E.M."/>
            <person name="Foster-Nyarko E."/>
            <person name="Jarju S."/>
            <person name="Secka A."/>
            <person name="Antonio M."/>
            <person name="Oren A."/>
            <person name="Chaudhuri R.R."/>
            <person name="La Ragione R."/>
            <person name="Hildebrand F."/>
            <person name="Pallen M.J."/>
        </authorList>
    </citation>
    <scope>NUCLEOTIDE SEQUENCE</scope>
    <source>
        <strain evidence="2">11159</strain>
    </source>
</reference>
<dbReference type="EMBL" id="JADIMY010000086">
    <property type="protein sequence ID" value="MBO8427754.1"/>
    <property type="molecule type" value="Genomic_DNA"/>
</dbReference>
<feature type="transmembrane region" description="Helical" evidence="1">
    <location>
        <begin position="199"/>
        <end position="223"/>
    </location>
</feature>
<feature type="transmembrane region" description="Helical" evidence="1">
    <location>
        <begin position="27"/>
        <end position="43"/>
    </location>
</feature>
<evidence type="ECO:0000313" key="3">
    <source>
        <dbReference type="Proteomes" id="UP000823613"/>
    </source>
</evidence>
<protein>
    <submittedName>
        <fullName evidence="2">Uncharacterized protein</fullName>
    </submittedName>
</protein>
<reference evidence="2" key="1">
    <citation type="submission" date="2020-10" db="EMBL/GenBank/DDBJ databases">
        <authorList>
            <person name="Gilroy R."/>
        </authorList>
    </citation>
    <scope>NUCLEOTIDE SEQUENCE</scope>
    <source>
        <strain evidence="2">11159</strain>
    </source>
</reference>
<keyword evidence="1" id="KW-0812">Transmembrane</keyword>
<feature type="transmembrane region" description="Helical" evidence="1">
    <location>
        <begin position="166"/>
        <end position="187"/>
    </location>
</feature>
<evidence type="ECO:0000256" key="1">
    <source>
        <dbReference type="SAM" id="Phobius"/>
    </source>
</evidence>
<evidence type="ECO:0000313" key="2">
    <source>
        <dbReference type="EMBL" id="MBO8427754.1"/>
    </source>
</evidence>
<keyword evidence="1" id="KW-1133">Transmembrane helix</keyword>
<gene>
    <name evidence="2" type="ORF">IAC58_04280</name>
</gene>
<accession>A0A9D9DMI9</accession>
<name>A0A9D9DMI9_9BACL</name>
<organism evidence="2 3">
    <name type="scientific">Candidatus Onthovivens merdipullorum</name>
    <dbReference type="NCBI Taxonomy" id="2840889"/>
    <lineage>
        <taxon>Bacteria</taxon>
        <taxon>Bacillati</taxon>
        <taxon>Bacillota</taxon>
        <taxon>Bacilli</taxon>
        <taxon>Bacillales</taxon>
        <taxon>Candidatus Onthovivens</taxon>
    </lineage>
</organism>